<feature type="non-terminal residue" evidence="2">
    <location>
        <position position="1"/>
    </location>
</feature>
<evidence type="ECO:0000313" key="3">
    <source>
        <dbReference type="Proteomes" id="UP001311232"/>
    </source>
</evidence>
<dbReference type="EMBL" id="JAHHUM010000914">
    <property type="protein sequence ID" value="KAK5615961.1"/>
    <property type="molecule type" value="Genomic_DNA"/>
</dbReference>
<sequence>SSGHNNQRTRTGSPVSLSTDLNVTVDIFGATDAITATAAAPATNRPTAEKNGLSSQSARRGNPPQPSEPGRDTVRVSSTHRCRLEGGAAGHIEPMCVLTGYVLRDPVIQPAGHRTAPGAEVACGAKSSTTKNLN</sequence>
<reference evidence="2 3" key="1">
    <citation type="submission" date="2021-06" db="EMBL/GenBank/DDBJ databases">
        <authorList>
            <person name="Palmer J.M."/>
        </authorList>
    </citation>
    <scope>NUCLEOTIDE SEQUENCE [LARGE SCALE GENOMIC DNA]</scope>
    <source>
        <strain evidence="2 3">MEX-2019</strain>
        <tissue evidence="2">Muscle</tissue>
    </source>
</reference>
<keyword evidence="3" id="KW-1185">Reference proteome</keyword>
<name>A0AAV9S404_9TELE</name>
<feature type="region of interest" description="Disordered" evidence="1">
    <location>
        <begin position="37"/>
        <end position="81"/>
    </location>
</feature>
<protein>
    <submittedName>
        <fullName evidence="2">Uncharacterized protein</fullName>
    </submittedName>
</protein>
<comment type="caution">
    <text evidence="2">The sequence shown here is derived from an EMBL/GenBank/DDBJ whole genome shotgun (WGS) entry which is preliminary data.</text>
</comment>
<dbReference type="AlphaFoldDB" id="A0AAV9S404"/>
<gene>
    <name evidence="2" type="ORF">CRENBAI_019434</name>
</gene>
<evidence type="ECO:0000313" key="2">
    <source>
        <dbReference type="EMBL" id="KAK5615961.1"/>
    </source>
</evidence>
<organism evidence="2 3">
    <name type="scientific">Crenichthys baileyi</name>
    <name type="common">White River springfish</name>
    <dbReference type="NCBI Taxonomy" id="28760"/>
    <lineage>
        <taxon>Eukaryota</taxon>
        <taxon>Metazoa</taxon>
        <taxon>Chordata</taxon>
        <taxon>Craniata</taxon>
        <taxon>Vertebrata</taxon>
        <taxon>Euteleostomi</taxon>
        <taxon>Actinopterygii</taxon>
        <taxon>Neopterygii</taxon>
        <taxon>Teleostei</taxon>
        <taxon>Neoteleostei</taxon>
        <taxon>Acanthomorphata</taxon>
        <taxon>Ovalentaria</taxon>
        <taxon>Atherinomorphae</taxon>
        <taxon>Cyprinodontiformes</taxon>
        <taxon>Goodeidae</taxon>
        <taxon>Crenichthys</taxon>
    </lineage>
</organism>
<proteinExistence type="predicted"/>
<accession>A0AAV9S404</accession>
<dbReference type="Proteomes" id="UP001311232">
    <property type="component" value="Unassembled WGS sequence"/>
</dbReference>
<evidence type="ECO:0000256" key="1">
    <source>
        <dbReference type="SAM" id="MobiDB-lite"/>
    </source>
</evidence>
<feature type="compositionally biased region" description="Low complexity" evidence="1">
    <location>
        <begin position="37"/>
        <end position="46"/>
    </location>
</feature>